<evidence type="ECO:0000313" key="9">
    <source>
        <dbReference type="EMBL" id="CAE0345124.1"/>
    </source>
</evidence>
<evidence type="ECO:0000256" key="6">
    <source>
        <dbReference type="ARBA" id="ARBA00023242"/>
    </source>
</evidence>
<feature type="compositionally biased region" description="Acidic residues" evidence="8">
    <location>
        <begin position="63"/>
        <end position="85"/>
    </location>
</feature>
<reference evidence="9" key="1">
    <citation type="submission" date="2021-01" db="EMBL/GenBank/DDBJ databases">
        <authorList>
            <person name="Corre E."/>
            <person name="Pelletier E."/>
            <person name="Niang G."/>
            <person name="Scheremetjew M."/>
            <person name="Finn R."/>
            <person name="Kale V."/>
            <person name="Holt S."/>
            <person name="Cochrane G."/>
            <person name="Meng A."/>
            <person name="Brown T."/>
            <person name="Cohen L."/>
        </authorList>
    </citation>
    <scope>NUCLEOTIDE SEQUENCE</scope>
    <source>
        <strain evidence="9">FSP1.4</strain>
    </source>
</reference>
<evidence type="ECO:0000256" key="7">
    <source>
        <dbReference type="RuleBase" id="RU367025"/>
    </source>
</evidence>
<gene>
    <name evidence="9" type="ORF">EHAR0213_LOCUS4033</name>
</gene>
<organism evidence="9">
    <name type="scientific">Euplotes harpa</name>
    <dbReference type="NCBI Taxonomy" id="151035"/>
    <lineage>
        <taxon>Eukaryota</taxon>
        <taxon>Sar</taxon>
        <taxon>Alveolata</taxon>
        <taxon>Ciliophora</taxon>
        <taxon>Intramacronucleata</taxon>
        <taxon>Spirotrichea</taxon>
        <taxon>Hypotrichia</taxon>
        <taxon>Euplotida</taxon>
        <taxon>Euplotidae</taxon>
        <taxon>Euplotes</taxon>
    </lineage>
</organism>
<feature type="compositionally biased region" description="Basic and acidic residues" evidence="8">
    <location>
        <begin position="160"/>
        <end position="179"/>
    </location>
</feature>
<accession>A0A7S3J5S5</accession>
<comment type="subcellular location">
    <subcellularLocation>
        <location evidence="1 7">Nucleus</location>
    </subcellularLocation>
</comment>
<evidence type="ECO:0000256" key="4">
    <source>
        <dbReference type="ARBA" id="ARBA00022728"/>
    </source>
</evidence>
<keyword evidence="3 7" id="KW-0507">mRNA processing</keyword>
<evidence type="ECO:0000256" key="3">
    <source>
        <dbReference type="ARBA" id="ARBA00022664"/>
    </source>
</evidence>
<keyword evidence="5 7" id="KW-0508">mRNA splicing</keyword>
<evidence type="ECO:0000256" key="8">
    <source>
        <dbReference type="SAM" id="MobiDB-lite"/>
    </source>
</evidence>
<keyword evidence="6 7" id="KW-0539">Nucleus</keyword>
<evidence type="ECO:0000256" key="5">
    <source>
        <dbReference type="ARBA" id="ARBA00023187"/>
    </source>
</evidence>
<comment type="function">
    <text evidence="7">Required for pre-mRNA splicing.</text>
</comment>
<proteinExistence type="inferred from homology"/>
<evidence type="ECO:0000256" key="2">
    <source>
        <dbReference type="ARBA" id="ARBA00006164"/>
    </source>
</evidence>
<dbReference type="InterPro" id="IPR005037">
    <property type="entry name" value="PRP38"/>
</dbReference>
<protein>
    <recommendedName>
        <fullName evidence="7">Pre-mRNA-splicing factor 38</fullName>
    </recommendedName>
</protein>
<dbReference type="PANTHER" id="PTHR23142">
    <property type="entry name" value="PRE-MRNA-SPLICING FACTOR 38A-RELATED"/>
    <property type="match status" value="1"/>
</dbReference>
<dbReference type="Pfam" id="PF03371">
    <property type="entry name" value="PRP38"/>
    <property type="match status" value="1"/>
</dbReference>
<dbReference type="EMBL" id="HBII01009456">
    <property type="protein sequence ID" value="CAE0345124.1"/>
    <property type="molecule type" value="Transcribed_RNA"/>
</dbReference>
<name>A0A7S3J5S5_9SPIT</name>
<evidence type="ECO:0000256" key="1">
    <source>
        <dbReference type="ARBA" id="ARBA00004123"/>
    </source>
</evidence>
<dbReference type="GO" id="GO:0000398">
    <property type="term" value="P:mRNA splicing, via spliceosome"/>
    <property type="evidence" value="ECO:0007669"/>
    <property type="project" value="UniProtKB-UniRule"/>
</dbReference>
<keyword evidence="4 7" id="KW-0747">Spliceosome</keyword>
<sequence length="199" mass="23192">MFSKFKIIHMDEFVDSLLREEILFGITLPHLPKRYLMEEQGLLAQYHSPLEEEYFEMYGKSDSEEEPDQQPDGELPDAELPDAEEQPSSKLKQRREKKSSSSDESDDNNKTKSGAKNADSIEYWNEIRAKQGLRPLKPTESAQSESKDKSDKHKRKRKHSSDSDKADKKNGKTKEDTIEYWNEMRTKLGLRPLKPKEEE</sequence>
<feature type="region of interest" description="Disordered" evidence="8">
    <location>
        <begin position="54"/>
        <end position="179"/>
    </location>
</feature>
<dbReference type="GO" id="GO:0005681">
    <property type="term" value="C:spliceosomal complex"/>
    <property type="evidence" value="ECO:0007669"/>
    <property type="project" value="UniProtKB-KW"/>
</dbReference>
<dbReference type="AlphaFoldDB" id="A0A7S3J5S5"/>
<comment type="similarity">
    <text evidence="2 7">Belongs to the PRP38 family.</text>
</comment>